<evidence type="ECO:0000256" key="1">
    <source>
        <dbReference type="SAM" id="MobiDB-lite"/>
    </source>
</evidence>
<dbReference type="EMBL" id="NNAY01001724">
    <property type="protein sequence ID" value="OXU23113.1"/>
    <property type="molecule type" value="Genomic_DNA"/>
</dbReference>
<keyword evidence="3" id="KW-1185">Reference proteome</keyword>
<sequence length="251" mass="25832">MYVGVLSGHHQGTDAPPGGPPRRGEREASLWSYQSRPGRRSGQTYRSPSTLGPTDSNSEVSLSASSSFNHILGTDVLAHSGTRGCLARTLFNAVDPTLRVAGYSTPPNRIICGTGAASSFLIASFLGQSALVSGGGVAVGVPSEHHQGTNAPPGGPPRRGEREATPPNRIICGTGAASSFLIASFLGQSALVSGGGVAVGVPSEHHQGTNAPPGGPPRRGEREASLWSYQSRPGRRSGQTYRSPITSSLTI</sequence>
<feature type="region of interest" description="Disordered" evidence="1">
    <location>
        <begin position="202"/>
        <end position="251"/>
    </location>
</feature>
<feature type="region of interest" description="Disordered" evidence="1">
    <location>
        <begin position="1"/>
        <end position="59"/>
    </location>
</feature>
<dbReference type="AlphaFoldDB" id="A0A232EXN6"/>
<evidence type="ECO:0000313" key="3">
    <source>
        <dbReference type="Proteomes" id="UP000215335"/>
    </source>
</evidence>
<name>A0A232EXN6_9HYME</name>
<protein>
    <submittedName>
        <fullName evidence="2">Uncharacterized protein</fullName>
    </submittedName>
</protein>
<proteinExistence type="predicted"/>
<feature type="compositionally biased region" description="Polar residues" evidence="1">
    <location>
        <begin position="31"/>
        <end position="55"/>
    </location>
</feature>
<feature type="region of interest" description="Disordered" evidence="1">
    <location>
        <begin position="141"/>
        <end position="166"/>
    </location>
</feature>
<reference evidence="2 3" key="1">
    <citation type="journal article" date="2017" name="Curr. Biol.">
        <title>The Evolution of Venom by Co-option of Single-Copy Genes.</title>
        <authorList>
            <person name="Martinson E.O."/>
            <person name="Mrinalini"/>
            <person name="Kelkar Y.D."/>
            <person name="Chang C.H."/>
            <person name="Werren J.H."/>
        </authorList>
    </citation>
    <scope>NUCLEOTIDE SEQUENCE [LARGE SCALE GENOMIC DNA]</scope>
    <source>
        <strain evidence="2 3">Alberta</strain>
        <tissue evidence="2">Whole body</tissue>
    </source>
</reference>
<feature type="compositionally biased region" description="Polar residues" evidence="1">
    <location>
        <begin position="227"/>
        <end position="251"/>
    </location>
</feature>
<gene>
    <name evidence="2" type="ORF">TSAR_006637</name>
</gene>
<dbReference type="Proteomes" id="UP000215335">
    <property type="component" value="Unassembled WGS sequence"/>
</dbReference>
<organism evidence="2 3">
    <name type="scientific">Trichomalopsis sarcophagae</name>
    <dbReference type="NCBI Taxonomy" id="543379"/>
    <lineage>
        <taxon>Eukaryota</taxon>
        <taxon>Metazoa</taxon>
        <taxon>Ecdysozoa</taxon>
        <taxon>Arthropoda</taxon>
        <taxon>Hexapoda</taxon>
        <taxon>Insecta</taxon>
        <taxon>Pterygota</taxon>
        <taxon>Neoptera</taxon>
        <taxon>Endopterygota</taxon>
        <taxon>Hymenoptera</taxon>
        <taxon>Apocrita</taxon>
        <taxon>Proctotrupomorpha</taxon>
        <taxon>Chalcidoidea</taxon>
        <taxon>Pteromalidae</taxon>
        <taxon>Pteromalinae</taxon>
        <taxon>Trichomalopsis</taxon>
    </lineage>
</organism>
<evidence type="ECO:0000313" key="2">
    <source>
        <dbReference type="EMBL" id="OXU23113.1"/>
    </source>
</evidence>
<comment type="caution">
    <text evidence="2">The sequence shown here is derived from an EMBL/GenBank/DDBJ whole genome shotgun (WGS) entry which is preliminary data.</text>
</comment>
<accession>A0A232EXN6</accession>